<protein>
    <submittedName>
        <fullName evidence="2">Carbon monoxide dehydrogenase subunit G</fullName>
    </submittedName>
</protein>
<keyword evidence="1" id="KW-0472">Membrane</keyword>
<sequence>MKISGSAQLAAPPEKVWDALLSPEVLVRTIPGCGRLEATGENSYALSVTAGVASIKGTYKGDVHLEDLNPHSSLTMRVNAAGSAGTIGVTVLVRFEPGEDGTTNLSYDADAVVGGMIGGVGQRMLTSVSKRLAAEFFTSVNKVLTGTETPAAVAAAAPTAPTPVADAALQQPGARAVAAPVASSSDLVKGFLLGAGVMLAGVVTGALAARRR</sequence>
<dbReference type="RefSeq" id="WP_338748909.1">
    <property type="nucleotide sequence ID" value="NZ_CP144913.1"/>
</dbReference>
<feature type="transmembrane region" description="Helical" evidence="1">
    <location>
        <begin position="190"/>
        <end position="209"/>
    </location>
</feature>
<keyword evidence="3" id="KW-1185">Reference proteome</keyword>
<evidence type="ECO:0000256" key="1">
    <source>
        <dbReference type="SAM" id="Phobius"/>
    </source>
</evidence>
<dbReference type="Pfam" id="PF06240">
    <property type="entry name" value="COXG"/>
    <property type="match status" value="1"/>
</dbReference>
<dbReference type="Gene3D" id="3.30.530.20">
    <property type="match status" value="1"/>
</dbReference>
<name>A0ABZ2MGF4_9MICO</name>
<dbReference type="SUPFAM" id="SSF55961">
    <property type="entry name" value="Bet v1-like"/>
    <property type="match status" value="1"/>
</dbReference>
<dbReference type="PANTHER" id="PTHR38588:SF1">
    <property type="entry name" value="BLL0334 PROTEIN"/>
    <property type="match status" value="1"/>
</dbReference>
<organism evidence="2 3">
    <name type="scientific">Janibacter alittae</name>
    <dbReference type="NCBI Taxonomy" id="3115209"/>
    <lineage>
        <taxon>Bacteria</taxon>
        <taxon>Bacillati</taxon>
        <taxon>Actinomycetota</taxon>
        <taxon>Actinomycetes</taxon>
        <taxon>Micrococcales</taxon>
        <taxon>Intrasporangiaceae</taxon>
        <taxon>Janibacter</taxon>
    </lineage>
</organism>
<keyword evidence="1" id="KW-1133">Transmembrane helix</keyword>
<evidence type="ECO:0000313" key="3">
    <source>
        <dbReference type="Proteomes" id="UP001382727"/>
    </source>
</evidence>
<dbReference type="Proteomes" id="UP001382727">
    <property type="component" value="Chromosome"/>
</dbReference>
<dbReference type="EMBL" id="CP144913">
    <property type="protein sequence ID" value="WXB76142.1"/>
    <property type="molecule type" value="Genomic_DNA"/>
</dbReference>
<dbReference type="CDD" id="cd05018">
    <property type="entry name" value="CoxG"/>
    <property type="match status" value="1"/>
</dbReference>
<evidence type="ECO:0000313" key="2">
    <source>
        <dbReference type="EMBL" id="WXB76142.1"/>
    </source>
</evidence>
<proteinExistence type="predicted"/>
<reference evidence="2 3" key="1">
    <citation type="submission" date="2024-02" db="EMBL/GenBank/DDBJ databases">
        <title>Janibacter sp. nov., isolated from gut of marine sandworm.</title>
        <authorList>
            <person name="Kim B."/>
            <person name="Jun M.O."/>
            <person name="Shin N.-R."/>
        </authorList>
    </citation>
    <scope>NUCLEOTIDE SEQUENCE [LARGE SCALE GENOMIC DNA]</scope>
    <source>
        <strain evidence="2 3">A1S7</strain>
    </source>
</reference>
<dbReference type="PANTHER" id="PTHR38588">
    <property type="entry name" value="BLL0334 PROTEIN"/>
    <property type="match status" value="1"/>
</dbReference>
<gene>
    <name evidence="2" type="ORF">V1351_14540</name>
</gene>
<dbReference type="InterPro" id="IPR010419">
    <property type="entry name" value="CO_DH_gsu"/>
</dbReference>
<dbReference type="InterPro" id="IPR023393">
    <property type="entry name" value="START-like_dom_sf"/>
</dbReference>
<accession>A0ABZ2MGF4</accession>
<keyword evidence="1" id="KW-0812">Transmembrane</keyword>